<keyword evidence="5 7" id="KW-1133">Transmembrane helix</keyword>
<dbReference type="Proteomes" id="UP000001399">
    <property type="component" value="Chromosome"/>
</dbReference>
<feature type="transmembrane region" description="Helical" evidence="7">
    <location>
        <begin position="7"/>
        <end position="29"/>
    </location>
</feature>
<name>E3I4Y5_RHOVT</name>
<sequence>MAHIPDGVLSAPVLIAGAAVSLAGCGYALRHLDEERIPEVAILAAVFFVASLVHFPVGPTSVHLILNGLTGILLGWAAFPAIAVALLLQAVLFGFGGLVVLGVNIMNMAVPAVLCGYLFQAVAGNGANRQRVLWGAGLAGGLGVLITAILVAAVLALSGREFLAAANLVVVAHVPVALIEAAFSVAVIGLLSRVKPSLLGFQA</sequence>
<accession>E3I4Y5</accession>
<reference evidence="9" key="1">
    <citation type="journal article" date="2011" name="J. Bacteriol.">
        <title>Genome sequences of eight morphologically diverse alphaproteobacteria.</title>
        <authorList>
            <consortium name="US DOE Joint Genome Institute"/>
            <person name="Brown P.J."/>
            <person name="Kysela D.T."/>
            <person name="Buechlein A."/>
            <person name="Hemmerich C."/>
            <person name="Brun Y.V."/>
        </authorList>
    </citation>
    <scope>NUCLEOTIDE SEQUENCE [LARGE SCALE GENOMIC DNA]</scope>
    <source>
        <strain evidence="9">ATCC 17100 / ATH 3.1.1 / DSM 162 / LMG 4299</strain>
    </source>
</reference>
<protein>
    <submittedName>
        <fullName evidence="8">Cobalamin (Vitamin B12) biosynthesis CbiM protein</fullName>
    </submittedName>
</protein>
<dbReference type="GO" id="GO:0005886">
    <property type="term" value="C:plasma membrane"/>
    <property type="evidence" value="ECO:0007669"/>
    <property type="project" value="UniProtKB-SubCell"/>
</dbReference>
<evidence type="ECO:0000256" key="4">
    <source>
        <dbReference type="ARBA" id="ARBA00022692"/>
    </source>
</evidence>
<evidence type="ECO:0000313" key="9">
    <source>
        <dbReference type="Proteomes" id="UP000001399"/>
    </source>
</evidence>
<evidence type="ECO:0000256" key="2">
    <source>
        <dbReference type="ARBA" id="ARBA00022448"/>
    </source>
</evidence>
<dbReference type="NCBIfam" id="NF004905">
    <property type="entry name" value="PRK06265.1-5"/>
    <property type="match status" value="1"/>
</dbReference>
<evidence type="ECO:0000256" key="1">
    <source>
        <dbReference type="ARBA" id="ARBA00004651"/>
    </source>
</evidence>
<dbReference type="OrthoDB" id="9792317at2"/>
<evidence type="ECO:0000256" key="7">
    <source>
        <dbReference type="SAM" id="Phobius"/>
    </source>
</evidence>
<keyword evidence="2" id="KW-0813">Transport</keyword>
<keyword evidence="4 7" id="KW-0812">Transmembrane</keyword>
<gene>
    <name evidence="8" type="ordered locus">Rvan_0049</name>
</gene>
<dbReference type="STRING" id="648757.Rvan_0049"/>
<dbReference type="EMBL" id="CP002292">
    <property type="protein sequence ID" value="ADP69339.1"/>
    <property type="molecule type" value="Genomic_DNA"/>
</dbReference>
<dbReference type="Gene3D" id="1.10.1760.20">
    <property type="match status" value="1"/>
</dbReference>
<dbReference type="InterPro" id="IPR002751">
    <property type="entry name" value="CbiM/NikMN"/>
</dbReference>
<dbReference type="GO" id="GO:0000041">
    <property type="term" value="P:transition metal ion transport"/>
    <property type="evidence" value="ECO:0007669"/>
    <property type="project" value="InterPro"/>
</dbReference>
<dbReference type="eggNOG" id="COG0310">
    <property type="taxonomic scope" value="Bacteria"/>
</dbReference>
<evidence type="ECO:0000256" key="5">
    <source>
        <dbReference type="ARBA" id="ARBA00022989"/>
    </source>
</evidence>
<feature type="transmembrane region" description="Helical" evidence="7">
    <location>
        <begin position="73"/>
        <end position="92"/>
    </location>
</feature>
<dbReference type="KEGG" id="rva:Rvan_0049"/>
<dbReference type="NCBIfam" id="NF004904">
    <property type="entry name" value="PRK06265.1-4"/>
    <property type="match status" value="1"/>
</dbReference>
<dbReference type="AlphaFoldDB" id="E3I4Y5"/>
<comment type="subcellular location">
    <subcellularLocation>
        <location evidence="1">Cell membrane</location>
        <topology evidence="1">Multi-pass membrane protein</topology>
    </subcellularLocation>
</comment>
<proteinExistence type="predicted"/>
<feature type="transmembrane region" description="Helical" evidence="7">
    <location>
        <begin position="41"/>
        <end position="66"/>
    </location>
</feature>
<feature type="transmembrane region" description="Helical" evidence="7">
    <location>
        <begin position="162"/>
        <end position="191"/>
    </location>
</feature>
<dbReference type="Pfam" id="PF01891">
    <property type="entry name" value="CbiM"/>
    <property type="match status" value="1"/>
</dbReference>
<evidence type="ECO:0000313" key="8">
    <source>
        <dbReference type="EMBL" id="ADP69339.1"/>
    </source>
</evidence>
<feature type="transmembrane region" description="Helical" evidence="7">
    <location>
        <begin position="98"/>
        <end position="120"/>
    </location>
</feature>
<keyword evidence="6 7" id="KW-0472">Membrane</keyword>
<keyword evidence="9" id="KW-1185">Reference proteome</keyword>
<dbReference type="RefSeq" id="WP_013417746.1">
    <property type="nucleotide sequence ID" value="NC_014664.1"/>
</dbReference>
<organism evidence="8 9">
    <name type="scientific">Rhodomicrobium vannielii (strain ATCC 17100 / DSM 162 / LMG 4299 / NCIMB 10020 / ATH 3.1.1)</name>
    <dbReference type="NCBI Taxonomy" id="648757"/>
    <lineage>
        <taxon>Bacteria</taxon>
        <taxon>Pseudomonadati</taxon>
        <taxon>Pseudomonadota</taxon>
        <taxon>Alphaproteobacteria</taxon>
        <taxon>Hyphomicrobiales</taxon>
        <taxon>Hyphomicrobiaceae</taxon>
        <taxon>Rhodomicrobium</taxon>
    </lineage>
</organism>
<dbReference type="PANTHER" id="PTHR34229">
    <property type="entry name" value="METAL TRANSPORT PROTEIN HI_1621-RELATED"/>
    <property type="match status" value="1"/>
</dbReference>
<dbReference type="HOGENOM" id="CLU_052508_1_0_5"/>
<keyword evidence="3" id="KW-1003">Cell membrane</keyword>
<dbReference type="PANTHER" id="PTHR34229:SF1">
    <property type="entry name" value="METAL TRANSPORT PROTEIN HI_1621-RELATED"/>
    <property type="match status" value="1"/>
</dbReference>
<feature type="transmembrane region" description="Helical" evidence="7">
    <location>
        <begin position="132"/>
        <end position="156"/>
    </location>
</feature>
<evidence type="ECO:0000256" key="6">
    <source>
        <dbReference type="ARBA" id="ARBA00023136"/>
    </source>
</evidence>
<evidence type="ECO:0000256" key="3">
    <source>
        <dbReference type="ARBA" id="ARBA00022475"/>
    </source>
</evidence>